<dbReference type="AlphaFoldDB" id="A0A0A9AWN7"/>
<protein>
    <submittedName>
        <fullName evidence="2">Uncharacterized protein</fullName>
    </submittedName>
</protein>
<proteinExistence type="predicted"/>
<name>A0A0A9AWN7_ARUDO</name>
<dbReference type="EMBL" id="GBRH01246388">
    <property type="protein sequence ID" value="JAD51507.1"/>
    <property type="molecule type" value="Transcribed_RNA"/>
</dbReference>
<sequence>MPPHQGIKDMNGRCHGEQHGKQTQPWCFLDLK</sequence>
<reference evidence="2" key="1">
    <citation type="submission" date="2014-09" db="EMBL/GenBank/DDBJ databases">
        <authorList>
            <person name="Magalhaes I.L.F."/>
            <person name="Oliveira U."/>
            <person name="Santos F.R."/>
            <person name="Vidigal T.H.D.A."/>
            <person name="Brescovit A.D."/>
            <person name="Santos A.J."/>
        </authorList>
    </citation>
    <scope>NUCLEOTIDE SEQUENCE</scope>
    <source>
        <tissue evidence="2">Shoot tissue taken approximately 20 cm above the soil surface</tissue>
    </source>
</reference>
<evidence type="ECO:0000256" key="1">
    <source>
        <dbReference type="SAM" id="MobiDB-lite"/>
    </source>
</evidence>
<feature type="compositionally biased region" description="Basic and acidic residues" evidence="1">
    <location>
        <begin position="1"/>
        <end position="20"/>
    </location>
</feature>
<accession>A0A0A9AWN7</accession>
<organism evidence="2">
    <name type="scientific">Arundo donax</name>
    <name type="common">Giant reed</name>
    <name type="synonym">Donax arundinaceus</name>
    <dbReference type="NCBI Taxonomy" id="35708"/>
    <lineage>
        <taxon>Eukaryota</taxon>
        <taxon>Viridiplantae</taxon>
        <taxon>Streptophyta</taxon>
        <taxon>Embryophyta</taxon>
        <taxon>Tracheophyta</taxon>
        <taxon>Spermatophyta</taxon>
        <taxon>Magnoliopsida</taxon>
        <taxon>Liliopsida</taxon>
        <taxon>Poales</taxon>
        <taxon>Poaceae</taxon>
        <taxon>PACMAD clade</taxon>
        <taxon>Arundinoideae</taxon>
        <taxon>Arundineae</taxon>
        <taxon>Arundo</taxon>
    </lineage>
</organism>
<feature type="region of interest" description="Disordered" evidence="1">
    <location>
        <begin position="1"/>
        <end position="22"/>
    </location>
</feature>
<reference evidence="2" key="2">
    <citation type="journal article" date="2015" name="Data Brief">
        <title>Shoot transcriptome of the giant reed, Arundo donax.</title>
        <authorList>
            <person name="Barrero R.A."/>
            <person name="Guerrero F.D."/>
            <person name="Moolhuijzen P."/>
            <person name="Goolsby J.A."/>
            <person name="Tidwell J."/>
            <person name="Bellgard S.E."/>
            <person name="Bellgard M.I."/>
        </authorList>
    </citation>
    <scope>NUCLEOTIDE SEQUENCE</scope>
    <source>
        <tissue evidence="2">Shoot tissue taken approximately 20 cm above the soil surface</tissue>
    </source>
</reference>
<evidence type="ECO:0000313" key="2">
    <source>
        <dbReference type="EMBL" id="JAD51507.1"/>
    </source>
</evidence>